<protein>
    <submittedName>
        <fullName evidence="2">Uncharacterized protein</fullName>
    </submittedName>
</protein>
<evidence type="ECO:0000313" key="3">
    <source>
        <dbReference type="Proteomes" id="UP000585474"/>
    </source>
</evidence>
<dbReference type="Proteomes" id="UP000585474">
    <property type="component" value="Unassembled WGS sequence"/>
</dbReference>
<keyword evidence="3" id="KW-1185">Reference proteome</keyword>
<sequence length="165" mass="19168">MELNRAQLLVHNDAILNKYRTNHGIPEDWKPLMRQLELAFNASNLLHVYLVVHPKRESNTPFFKDFNDLFRNRSEECKVAIRAINNRRALRKVADLLAYELTYCHVIPHKANKLSRIRLLALRIEGWEEGITLSSPSYTSSDSSNNKEEEGEEVVSQLVLNRQRG</sequence>
<comment type="caution">
    <text evidence="2">The sequence shown here is derived from an EMBL/GenBank/DDBJ whole genome shotgun (WGS) entry which is preliminary data.</text>
</comment>
<organism evidence="2 3">
    <name type="scientific">Actinidia rufa</name>
    <dbReference type="NCBI Taxonomy" id="165716"/>
    <lineage>
        <taxon>Eukaryota</taxon>
        <taxon>Viridiplantae</taxon>
        <taxon>Streptophyta</taxon>
        <taxon>Embryophyta</taxon>
        <taxon>Tracheophyta</taxon>
        <taxon>Spermatophyta</taxon>
        <taxon>Magnoliopsida</taxon>
        <taxon>eudicotyledons</taxon>
        <taxon>Gunneridae</taxon>
        <taxon>Pentapetalae</taxon>
        <taxon>asterids</taxon>
        <taxon>Ericales</taxon>
        <taxon>Actinidiaceae</taxon>
        <taxon>Actinidia</taxon>
    </lineage>
</organism>
<dbReference type="AlphaFoldDB" id="A0A7J0EGT6"/>
<feature type="region of interest" description="Disordered" evidence="1">
    <location>
        <begin position="135"/>
        <end position="165"/>
    </location>
</feature>
<accession>A0A7J0EGT6</accession>
<dbReference type="EMBL" id="BJWL01000004">
    <property type="protein sequence ID" value="GFY85482.1"/>
    <property type="molecule type" value="Genomic_DNA"/>
</dbReference>
<evidence type="ECO:0000256" key="1">
    <source>
        <dbReference type="SAM" id="MobiDB-lite"/>
    </source>
</evidence>
<dbReference type="OrthoDB" id="5980302at2759"/>
<gene>
    <name evidence="2" type="ORF">Acr_04g0002200</name>
</gene>
<reference evidence="2 3" key="1">
    <citation type="submission" date="2019-07" db="EMBL/GenBank/DDBJ databases">
        <title>De Novo Assembly of kiwifruit Actinidia rufa.</title>
        <authorList>
            <person name="Sugita-Konishi S."/>
            <person name="Sato K."/>
            <person name="Mori E."/>
            <person name="Abe Y."/>
            <person name="Kisaki G."/>
            <person name="Hamano K."/>
            <person name="Suezawa K."/>
            <person name="Otani M."/>
            <person name="Fukuda T."/>
            <person name="Manabe T."/>
            <person name="Gomi K."/>
            <person name="Tabuchi M."/>
            <person name="Akimitsu K."/>
            <person name="Kataoka I."/>
        </authorList>
    </citation>
    <scope>NUCLEOTIDE SEQUENCE [LARGE SCALE GENOMIC DNA]</scope>
    <source>
        <strain evidence="3">cv. Fuchu</strain>
    </source>
</reference>
<proteinExistence type="predicted"/>
<name>A0A7J0EGT6_9ERIC</name>
<evidence type="ECO:0000313" key="2">
    <source>
        <dbReference type="EMBL" id="GFY85482.1"/>
    </source>
</evidence>
<feature type="compositionally biased region" description="Low complexity" evidence="1">
    <location>
        <begin position="135"/>
        <end position="144"/>
    </location>
</feature>